<evidence type="ECO:0000313" key="3">
    <source>
        <dbReference type="EMBL" id="RFF30086.1"/>
    </source>
</evidence>
<dbReference type="InterPro" id="IPR007157">
    <property type="entry name" value="PspA_VIPP1"/>
</dbReference>
<feature type="coiled-coil region" evidence="2">
    <location>
        <begin position="161"/>
        <end position="188"/>
    </location>
</feature>
<name>A0A3E1K7R1_9GAMM</name>
<dbReference type="Proteomes" id="UP000260351">
    <property type="component" value="Unassembled WGS sequence"/>
</dbReference>
<dbReference type="Pfam" id="PF04012">
    <property type="entry name" value="PspA_IM30"/>
    <property type="match status" value="1"/>
</dbReference>
<organism evidence="3 4">
    <name type="scientific">Wenzhouxiangella sediminis</name>
    <dbReference type="NCBI Taxonomy" id="1792836"/>
    <lineage>
        <taxon>Bacteria</taxon>
        <taxon>Pseudomonadati</taxon>
        <taxon>Pseudomonadota</taxon>
        <taxon>Gammaproteobacteria</taxon>
        <taxon>Chromatiales</taxon>
        <taxon>Wenzhouxiangellaceae</taxon>
        <taxon>Wenzhouxiangella</taxon>
    </lineage>
</organism>
<proteinExistence type="inferred from homology"/>
<accession>A0A3E1K7R1</accession>
<dbReference type="EMBL" id="QUZK01000038">
    <property type="protein sequence ID" value="RFF30086.1"/>
    <property type="molecule type" value="Genomic_DNA"/>
</dbReference>
<sequence length="221" mass="25992">MGIFSRMGDIINANLNAALEKAEDPEKMIRLMIQEMEDTLVEIRSATAKCIAEKKERTRLLKRLEQQQIEWERKAELALEKDREDLARAALAERTALADRIGYLTEELEQYQEQLAKYDEDIGKLQAKLTDARNRQRALVMRHRSANHHLKTKKQVYNDKIDEMLYRFDAAEERIERIESEAEALDMGRKGRTLNSEFEDLERDERVEEALAELKSRRNKE</sequence>
<keyword evidence="2" id="KW-0175">Coiled coil</keyword>
<protein>
    <submittedName>
        <fullName evidence="3">Phage shock protein PspA</fullName>
    </submittedName>
</protein>
<gene>
    <name evidence="3" type="primary">pspA</name>
    <name evidence="3" type="ORF">DZC52_09735</name>
</gene>
<keyword evidence="4" id="KW-1185">Reference proteome</keyword>
<evidence type="ECO:0000256" key="1">
    <source>
        <dbReference type="ARBA" id="ARBA00043985"/>
    </source>
</evidence>
<dbReference type="GO" id="GO:0009271">
    <property type="term" value="P:phage shock"/>
    <property type="evidence" value="ECO:0007669"/>
    <property type="project" value="TreeGrafter"/>
</dbReference>
<dbReference type="PANTHER" id="PTHR31088:SF6">
    <property type="entry name" value="PHAGE SHOCK PROTEIN A"/>
    <property type="match status" value="1"/>
</dbReference>
<dbReference type="NCBIfam" id="TIGR02977">
    <property type="entry name" value="phageshock_pspA"/>
    <property type="match status" value="1"/>
</dbReference>
<dbReference type="PANTHER" id="PTHR31088">
    <property type="entry name" value="MEMBRANE-ASSOCIATED PROTEIN VIPP1, CHLOROPLASTIC"/>
    <property type="match status" value="1"/>
</dbReference>
<reference evidence="3 4" key="1">
    <citation type="submission" date="2018-08" db="EMBL/GenBank/DDBJ databases">
        <title>Wenzhouxiangella salilacus sp. nov., a novel bacterium isolated from a saline lake in Xinjiang Province, China.</title>
        <authorList>
            <person name="Han S."/>
        </authorList>
    </citation>
    <scope>NUCLEOTIDE SEQUENCE [LARGE SCALE GENOMIC DNA]</scope>
    <source>
        <strain evidence="3 4">XDB06</strain>
    </source>
</reference>
<feature type="coiled-coil region" evidence="2">
    <location>
        <begin position="54"/>
        <end position="135"/>
    </location>
</feature>
<evidence type="ECO:0000313" key="4">
    <source>
        <dbReference type="Proteomes" id="UP000260351"/>
    </source>
</evidence>
<dbReference type="AlphaFoldDB" id="A0A3E1K7R1"/>
<comment type="caution">
    <text evidence="3">The sequence shown here is derived from an EMBL/GenBank/DDBJ whole genome shotgun (WGS) entry which is preliminary data.</text>
</comment>
<dbReference type="RefSeq" id="WP_116650955.1">
    <property type="nucleotide sequence ID" value="NZ_QUZK01000038.1"/>
</dbReference>
<evidence type="ECO:0000256" key="2">
    <source>
        <dbReference type="SAM" id="Coils"/>
    </source>
</evidence>
<dbReference type="InterPro" id="IPR014319">
    <property type="entry name" value="Phageshock_PspA"/>
</dbReference>
<comment type="similarity">
    <text evidence="1">Belongs to the PspA/Vipp/IM30 family.</text>
</comment>
<dbReference type="OrthoDB" id="9779630at2"/>
<dbReference type="GO" id="GO:0005829">
    <property type="term" value="C:cytosol"/>
    <property type="evidence" value="ECO:0007669"/>
    <property type="project" value="TreeGrafter"/>
</dbReference>